<dbReference type="PROSITE" id="PS00299">
    <property type="entry name" value="UBIQUITIN_1"/>
    <property type="match status" value="1"/>
</dbReference>
<dbReference type="GO" id="GO:0003729">
    <property type="term" value="F:mRNA binding"/>
    <property type="evidence" value="ECO:0007669"/>
    <property type="project" value="UniProtKB-ARBA"/>
</dbReference>
<comment type="caution">
    <text evidence="4">The sequence shown here is derived from an EMBL/GenBank/DDBJ whole genome shotgun (WGS) entry which is preliminary data.</text>
</comment>
<gene>
    <name evidence="4" type="ORF">LUZ62_035227</name>
    <name evidence="3" type="ORF">LUZ62_058911</name>
</gene>
<feature type="domain" description="Ubiquitin-like" evidence="2">
    <location>
        <begin position="1"/>
        <end position="69"/>
    </location>
</feature>
<dbReference type="InterPro" id="IPR000626">
    <property type="entry name" value="Ubiquitin-like_dom"/>
</dbReference>
<reference evidence="4" key="1">
    <citation type="submission" date="2022-08" db="EMBL/GenBank/DDBJ databases">
        <authorList>
            <person name="Marques A."/>
        </authorList>
    </citation>
    <scope>NUCLEOTIDE SEQUENCE</scope>
    <source>
        <strain evidence="4">RhyPub2mFocal</strain>
        <tissue evidence="4">Leaves</tissue>
    </source>
</reference>
<keyword evidence="5" id="KW-1185">Reference proteome</keyword>
<dbReference type="InterPro" id="IPR019954">
    <property type="entry name" value="Ubiquitin_CS"/>
</dbReference>
<dbReference type="Proteomes" id="UP001140206">
    <property type="component" value="Chromosome 3"/>
</dbReference>
<dbReference type="SMART" id="SM00213">
    <property type="entry name" value="UBQ"/>
    <property type="match status" value="3"/>
</dbReference>
<evidence type="ECO:0000313" key="4">
    <source>
        <dbReference type="EMBL" id="KAJ4783981.1"/>
    </source>
</evidence>
<dbReference type="InterPro" id="IPR019956">
    <property type="entry name" value="Ubiquitin_dom"/>
</dbReference>
<evidence type="ECO:0000256" key="1">
    <source>
        <dbReference type="ARBA" id="ARBA00022499"/>
    </source>
</evidence>
<dbReference type="EMBL" id="JAMFTS010000002">
    <property type="protein sequence ID" value="KAJ4783981.1"/>
    <property type="molecule type" value="Genomic_DNA"/>
</dbReference>
<organism evidence="4 5">
    <name type="scientific">Rhynchospora pubera</name>
    <dbReference type="NCBI Taxonomy" id="906938"/>
    <lineage>
        <taxon>Eukaryota</taxon>
        <taxon>Viridiplantae</taxon>
        <taxon>Streptophyta</taxon>
        <taxon>Embryophyta</taxon>
        <taxon>Tracheophyta</taxon>
        <taxon>Spermatophyta</taxon>
        <taxon>Magnoliopsida</taxon>
        <taxon>Liliopsida</taxon>
        <taxon>Poales</taxon>
        <taxon>Cyperaceae</taxon>
        <taxon>Cyperoideae</taxon>
        <taxon>Rhynchosporeae</taxon>
        <taxon>Rhynchospora</taxon>
    </lineage>
</organism>
<name>A0AAV8EWV6_9POAL</name>
<proteinExistence type="predicted"/>
<protein>
    <submittedName>
        <fullName evidence="4">Polyubiquitin</fullName>
    </submittedName>
</protein>
<feature type="domain" description="Ubiquitin-like" evidence="2">
    <location>
        <begin position="75"/>
        <end position="145"/>
    </location>
</feature>
<dbReference type="PROSITE" id="PS50053">
    <property type="entry name" value="UBIQUITIN_2"/>
    <property type="match status" value="3"/>
</dbReference>
<dbReference type="EMBL" id="JAMFTS010000003">
    <property type="protein sequence ID" value="KAJ4774654.1"/>
    <property type="molecule type" value="Genomic_DNA"/>
</dbReference>
<dbReference type="CDD" id="cd17039">
    <property type="entry name" value="Ubl_ubiquitin_like"/>
    <property type="match status" value="1"/>
</dbReference>
<dbReference type="InterPro" id="IPR029071">
    <property type="entry name" value="Ubiquitin-like_domsf"/>
</dbReference>
<dbReference type="Gene3D" id="3.10.20.90">
    <property type="entry name" value="Phosphatidylinositol 3-kinase Catalytic Subunit, Chain A, domain 1"/>
    <property type="match status" value="3"/>
</dbReference>
<dbReference type="Proteomes" id="UP001140206">
    <property type="component" value="Chromosome 2"/>
</dbReference>
<accession>A0AAV8EWV6</accession>
<evidence type="ECO:0000313" key="5">
    <source>
        <dbReference type="Proteomes" id="UP001140206"/>
    </source>
</evidence>
<dbReference type="Pfam" id="PF00240">
    <property type="entry name" value="ubiquitin"/>
    <property type="match status" value="3"/>
</dbReference>
<feature type="domain" description="Ubiquitin-like" evidence="2">
    <location>
        <begin position="174"/>
        <end position="249"/>
    </location>
</feature>
<evidence type="ECO:0000313" key="3">
    <source>
        <dbReference type="EMBL" id="KAJ4774654.1"/>
    </source>
</evidence>
<keyword evidence="1" id="KW-1017">Isopeptide bond</keyword>
<dbReference type="PRINTS" id="PR00348">
    <property type="entry name" value="UBIQUITIN"/>
</dbReference>
<dbReference type="AlphaFoldDB" id="A0AAV8EWV6"/>
<sequence>MQIFIKFSSNKIIPLKVERTQAVSSVKAMIQNAENISVDNMSLWFDNKKLDDSQTLIDCNIHEDSTLVVTSKGDMEISIRTWAGKTIILHTDGSETVANLKRIIANKEGISQSKQRLIFGAKILQDSRTLADYNIENESKLNLVLCCGKCMLLHANLRDHTDRQDLVDRHRGDMFITVKRLTGQSDTLEVESTDTVASVKVKIQDMTGIPTDQQRIIFAGKQLEDGRTLADYNIQKEDVVHLVLRLIGC</sequence>
<evidence type="ECO:0000259" key="2">
    <source>
        <dbReference type="PROSITE" id="PS50053"/>
    </source>
</evidence>
<dbReference type="InterPro" id="IPR050158">
    <property type="entry name" value="Ubiquitin_ubiquitin-like"/>
</dbReference>
<dbReference type="FunFam" id="3.10.20.90:FF:000160">
    <property type="entry name" value="Polyubiquitin-C"/>
    <property type="match status" value="1"/>
</dbReference>
<dbReference type="PANTHER" id="PTHR10666">
    <property type="entry name" value="UBIQUITIN"/>
    <property type="match status" value="1"/>
</dbReference>
<dbReference type="SUPFAM" id="SSF54236">
    <property type="entry name" value="Ubiquitin-like"/>
    <property type="match status" value="3"/>
</dbReference>